<reference evidence="2 3" key="1">
    <citation type="submission" date="2022-04" db="EMBL/GenBank/DDBJ databases">
        <title>Chromosome-level reference genomes for two strains of Caenorhabditis briggsae: an improved platform for comparative genomics.</title>
        <authorList>
            <person name="Stevens L."/>
            <person name="Andersen E."/>
        </authorList>
    </citation>
    <scope>NUCLEOTIDE SEQUENCE [LARGE SCALE GENOMIC DNA]</scope>
    <source>
        <strain evidence="2">VX34</strain>
        <tissue evidence="2">Whole-organism</tissue>
    </source>
</reference>
<accession>A0AAE9E438</accession>
<evidence type="ECO:0000256" key="1">
    <source>
        <dbReference type="SAM" id="Phobius"/>
    </source>
</evidence>
<protein>
    <submittedName>
        <fullName evidence="2">Uncharacterized protein</fullName>
    </submittedName>
</protein>
<dbReference type="PANTHER" id="PTHR34005:SF1">
    <property type="entry name" value="PROTEIN CBG15054"/>
    <property type="match status" value="1"/>
</dbReference>
<dbReference type="EMBL" id="CP092620">
    <property type="protein sequence ID" value="UMM13605.1"/>
    <property type="molecule type" value="Genomic_DNA"/>
</dbReference>
<feature type="transmembrane region" description="Helical" evidence="1">
    <location>
        <begin position="12"/>
        <end position="35"/>
    </location>
</feature>
<keyword evidence="1" id="KW-1133">Transmembrane helix</keyword>
<dbReference type="Pfam" id="PF03761">
    <property type="entry name" value="DUF316"/>
    <property type="match status" value="1"/>
</dbReference>
<evidence type="ECO:0000313" key="3">
    <source>
        <dbReference type="Proteomes" id="UP000829354"/>
    </source>
</evidence>
<keyword evidence="3" id="KW-1185">Reference proteome</keyword>
<gene>
    <name evidence="2" type="ORF">L5515_001789</name>
</gene>
<evidence type="ECO:0000313" key="2">
    <source>
        <dbReference type="EMBL" id="UMM13605.1"/>
    </source>
</evidence>
<dbReference type="PANTHER" id="PTHR34005">
    <property type="entry name" value="PROTEIN CBG15054-RELATED"/>
    <property type="match status" value="1"/>
</dbReference>
<dbReference type="InterPro" id="IPR005514">
    <property type="entry name" value="DUF316"/>
</dbReference>
<organism evidence="2 3">
    <name type="scientific">Caenorhabditis briggsae</name>
    <dbReference type="NCBI Taxonomy" id="6238"/>
    <lineage>
        <taxon>Eukaryota</taxon>
        <taxon>Metazoa</taxon>
        <taxon>Ecdysozoa</taxon>
        <taxon>Nematoda</taxon>
        <taxon>Chromadorea</taxon>
        <taxon>Rhabditida</taxon>
        <taxon>Rhabditina</taxon>
        <taxon>Rhabditomorpha</taxon>
        <taxon>Rhabditoidea</taxon>
        <taxon>Rhabditidae</taxon>
        <taxon>Peloderinae</taxon>
        <taxon>Caenorhabditis</taxon>
    </lineage>
</organism>
<dbReference type="Proteomes" id="UP000829354">
    <property type="component" value="Chromosome I"/>
</dbReference>
<keyword evidence="1" id="KW-0812">Transmembrane</keyword>
<keyword evidence="1" id="KW-0472">Membrane</keyword>
<sequence length="343" mass="37704">MALYSKQSVGSVIPVIFTNHIFIAMLKLIIFFTIVSSGFCGKLSAEFDAERAEMCGKSLTPEKPSSNPHDDKVPWGMAINYVRGRDNGTEYYGSSILVSARHVIAPGFMAIRETDNTFKQWVWADETTVDFAACQENKMEIPKKALKKLKIWISICQDVEQCGMHIARSVIQGWYLGNCQPGEVPFGILLLEISSNVPQNEPFFVPVCLPAEKKPLFIGDAVHFDSLDVKNGKAFITAIPAKIQKCGANIGRFVQSVCATRGSCVEGRAGTLVKKIDGRETGVAVLYSFEAGCTNDHYVSIGFFKDELCSLAGICKTITEPVETSSKQSLQFLLATVFVILFL</sequence>
<name>A0AAE9E438_CAEBR</name>
<proteinExistence type="predicted"/>
<dbReference type="AlphaFoldDB" id="A0AAE9E438"/>